<name>A0A7G2C2X6_9TRYP</name>
<evidence type="ECO:0000313" key="3">
    <source>
        <dbReference type="Proteomes" id="UP000515908"/>
    </source>
</evidence>
<organism evidence="2 3">
    <name type="scientific">Angomonas deanei</name>
    <dbReference type="NCBI Taxonomy" id="59799"/>
    <lineage>
        <taxon>Eukaryota</taxon>
        <taxon>Discoba</taxon>
        <taxon>Euglenozoa</taxon>
        <taxon>Kinetoplastea</taxon>
        <taxon>Metakinetoplastina</taxon>
        <taxon>Trypanosomatida</taxon>
        <taxon>Trypanosomatidae</taxon>
        <taxon>Strigomonadinae</taxon>
        <taxon>Angomonas</taxon>
    </lineage>
</organism>
<feature type="compositionally biased region" description="Basic and acidic residues" evidence="1">
    <location>
        <begin position="123"/>
        <end position="134"/>
    </location>
</feature>
<dbReference type="OrthoDB" id="277356at2759"/>
<proteinExistence type="predicted"/>
<evidence type="ECO:0000313" key="2">
    <source>
        <dbReference type="EMBL" id="CAD2214138.1"/>
    </source>
</evidence>
<dbReference type="Proteomes" id="UP000515908">
    <property type="component" value="Chromosome 03"/>
</dbReference>
<feature type="region of interest" description="Disordered" evidence="1">
    <location>
        <begin position="197"/>
        <end position="224"/>
    </location>
</feature>
<dbReference type="VEuPathDB" id="TriTrypDB:ADEAN_000158200"/>
<evidence type="ECO:0000256" key="1">
    <source>
        <dbReference type="SAM" id="MobiDB-lite"/>
    </source>
</evidence>
<accession>A0A7G2C2X6</accession>
<sequence length="239" mass="27615">MTTYTQSTAVEVADENTALRTRLAQLQEEERKQNAGNNNQFTVDTSKVDRLKSQNKGIKQKITELERELVQLKSINIQELYHEYSRLSAKRNHLSNENAALANVLANQRRDVKKATKNVNSHQELRRTNAEKNAADKTDIQMFRERREALQKETSKLTKEEAKLEEELRSMPAHQEQVETEVRLLKEDNFKKDRLIEQLGNDVHSKGGQQEAGETSDGDIAQLREEYVQLKEELKRAKS</sequence>
<protein>
    <submittedName>
        <fullName evidence="2">Uncharacterized protein</fullName>
    </submittedName>
</protein>
<keyword evidence="3" id="KW-1185">Reference proteome</keyword>
<reference evidence="2 3" key="1">
    <citation type="submission" date="2020-08" db="EMBL/GenBank/DDBJ databases">
        <authorList>
            <person name="Newling K."/>
            <person name="Davey J."/>
            <person name="Forrester S."/>
        </authorList>
    </citation>
    <scope>NUCLEOTIDE SEQUENCE [LARGE SCALE GENOMIC DNA]</scope>
    <source>
        <strain evidence="3">Crithidia deanei Carvalho (ATCC PRA-265)</strain>
    </source>
</reference>
<gene>
    <name evidence="2" type="ORF">ADEAN_000158200</name>
</gene>
<feature type="region of interest" description="Disordered" evidence="1">
    <location>
        <begin position="115"/>
        <end position="134"/>
    </location>
</feature>
<dbReference type="AlphaFoldDB" id="A0A7G2C2X6"/>
<dbReference type="EMBL" id="LR877147">
    <property type="protein sequence ID" value="CAD2214138.1"/>
    <property type="molecule type" value="Genomic_DNA"/>
</dbReference>